<dbReference type="EMBL" id="JAABOO010000002">
    <property type="protein sequence ID" value="NER14184.1"/>
    <property type="molecule type" value="Genomic_DNA"/>
</dbReference>
<evidence type="ECO:0000313" key="4">
    <source>
        <dbReference type="Proteomes" id="UP000468581"/>
    </source>
</evidence>
<reference evidence="3 4" key="1">
    <citation type="submission" date="2020-01" db="EMBL/GenBank/DDBJ databases">
        <title>Leptobacterium flavescens.</title>
        <authorList>
            <person name="Wang G."/>
        </authorList>
    </citation>
    <scope>NUCLEOTIDE SEQUENCE [LARGE SCALE GENOMIC DNA]</scope>
    <source>
        <strain evidence="3 4">KCTC 22160</strain>
    </source>
</reference>
<keyword evidence="1" id="KW-0732">Signal</keyword>
<evidence type="ECO:0000313" key="3">
    <source>
        <dbReference type="EMBL" id="NER14184.1"/>
    </source>
</evidence>
<organism evidence="3 4">
    <name type="scientific">Leptobacterium flavescens</name>
    <dbReference type="NCBI Taxonomy" id="472055"/>
    <lineage>
        <taxon>Bacteria</taxon>
        <taxon>Pseudomonadati</taxon>
        <taxon>Bacteroidota</taxon>
        <taxon>Flavobacteriia</taxon>
        <taxon>Flavobacteriales</taxon>
        <taxon>Flavobacteriaceae</taxon>
        <taxon>Leptobacterium</taxon>
    </lineage>
</organism>
<dbReference type="Proteomes" id="UP000468581">
    <property type="component" value="Unassembled WGS sequence"/>
</dbReference>
<sequence length="666" mass="71866">MKKLVLIALLVTSYSYGQLYVSNGSYVYVNNQQIFVGDFGNAAADIELQGTASDYTQANNGFIFLRNEGMLFQTTSANSTANIGAGKISLHQEGTADEYDYNYWSSPVHDPQGTNFNTTIGFYDPNSGNDLSPTVATLLAPGAQNGNNSPLQIASKWIYQYAQGTSTAGFTFVGSSDVSGITLAPGTGFTMKGTNGSGSNQQYDFRGRPNTGDINVAVVANDYTLVGNPYPSAMDLQAFLQDADNSEINGEAYFWQQDRTTNSHEITDYVGGYGTYVPIGGSGGEGVFTPATFTDINEDGTADGPGVGTGSNVPRQIIPVSQGFFVFATSTGQVTFKNSHRVFVQESSGNSEFQRIIDDSKFISGTASNTNSTANNTKKGSSIDTPMTYGTTEDETGINPHADNSLLRFNVKIAEDNLIKPMALSFVQGTTDGVDRGADGIDISGLRNNAYWPIEGKNYVIQATTFAADKQIPIGFYVSNQSTFEIAVSQKDNFNENVSIYFYDKESGAAYDITDNSYQITLEAGQYDNRFTIRFLKNPVADDDNDTTGDPVSEDDTAGNDDTTGDEDGDPTDDDVISEDLEDNGPVEFNAFQDNVNKLLTLENPGLTINSVTLYDVAGKILFNDTRNSTDRLITYGTSQYTTGVYIVNVTFADNSIITKKIAINN</sequence>
<dbReference type="AlphaFoldDB" id="A0A6P0ULT0"/>
<evidence type="ECO:0000256" key="1">
    <source>
        <dbReference type="ARBA" id="ARBA00022729"/>
    </source>
</evidence>
<keyword evidence="4" id="KW-1185">Reference proteome</keyword>
<proteinExistence type="predicted"/>
<dbReference type="InterPro" id="IPR026444">
    <property type="entry name" value="Secre_tail"/>
</dbReference>
<feature type="region of interest" description="Disordered" evidence="2">
    <location>
        <begin position="365"/>
        <end position="385"/>
    </location>
</feature>
<protein>
    <submittedName>
        <fullName evidence="3">T9SS type A sorting domain-containing protein</fullName>
    </submittedName>
</protein>
<comment type="caution">
    <text evidence="3">The sequence shown here is derived from an EMBL/GenBank/DDBJ whole genome shotgun (WGS) entry which is preliminary data.</text>
</comment>
<dbReference type="NCBIfam" id="TIGR04183">
    <property type="entry name" value="Por_Secre_tail"/>
    <property type="match status" value="1"/>
</dbReference>
<gene>
    <name evidence="3" type="ORF">GWK08_12085</name>
</gene>
<evidence type="ECO:0000256" key="2">
    <source>
        <dbReference type="SAM" id="MobiDB-lite"/>
    </source>
</evidence>
<accession>A0A6P0ULT0</accession>
<dbReference type="RefSeq" id="WP_163607442.1">
    <property type="nucleotide sequence ID" value="NZ_JAABOO010000002.1"/>
</dbReference>
<name>A0A6P0ULT0_9FLAO</name>
<feature type="compositionally biased region" description="Low complexity" evidence="2">
    <location>
        <begin position="365"/>
        <end position="382"/>
    </location>
</feature>
<feature type="compositionally biased region" description="Acidic residues" evidence="2">
    <location>
        <begin position="541"/>
        <end position="582"/>
    </location>
</feature>
<feature type="region of interest" description="Disordered" evidence="2">
    <location>
        <begin position="540"/>
        <end position="582"/>
    </location>
</feature>